<feature type="compositionally biased region" description="Pro residues" evidence="1">
    <location>
        <begin position="54"/>
        <end position="66"/>
    </location>
</feature>
<dbReference type="KEGG" id="aser:Asera_23910"/>
<gene>
    <name evidence="2" type="ORF">Asera_23910</name>
</gene>
<feature type="region of interest" description="Disordered" evidence="1">
    <location>
        <begin position="54"/>
        <end position="88"/>
    </location>
</feature>
<dbReference type="Proteomes" id="UP000680750">
    <property type="component" value="Chromosome"/>
</dbReference>
<proteinExistence type="predicted"/>
<dbReference type="AlphaFoldDB" id="A0A810KYL4"/>
<reference evidence="2" key="1">
    <citation type="submission" date="2020-08" db="EMBL/GenBank/DDBJ databases">
        <title>Whole genome shotgun sequence of Actinocatenispora sera NBRC 101916.</title>
        <authorList>
            <person name="Komaki H."/>
            <person name="Tamura T."/>
        </authorList>
    </citation>
    <scope>NUCLEOTIDE SEQUENCE</scope>
    <source>
        <strain evidence="2">NBRC 101916</strain>
    </source>
</reference>
<evidence type="ECO:0000313" key="2">
    <source>
        <dbReference type="EMBL" id="BCJ28283.1"/>
    </source>
</evidence>
<dbReference type="EMBL" id="AP023354">
    <property type="protein sequence ID" value="BCJ28283.1"/>
    <property type="molecule type" value="Genomic_DNA"/>
</dbReference>
<protein>
    <submittedName>
        <fullName evidence="2">Uncharacterized protein</fullName>
    </submittedName>
</protein>
<feature type="region of interest" description="Disordered" evidence="1">
    <location>
        <begin position="1"/>
        <end position="38"/>
    </location>
</feature>
<evidence type="ECO:0000256" key="1">
    <source>
        <dbReference type="SAM" id="MobiDB-lite"/>
    </source>
</evidence>
<feature type="compositionally biased region" description="Low complexity" evidence="1">
    <location>
        <begin position="10"/>
        <end position="23"/>
    </location>
</feature>
<organism evidence="2 3">
    <name type="scientific">Actinocatenispora sera</name>
    <dbReference type="NCBI Taxonomy" id="390989"/>
    <lineage>
        <taxon>Bacteria</taxon>
        <taxon>Bacillati</taxon>
        <taxon>Actinomycetota</taxon>
        <taxon>Actinomycetes</taxon>
        <taxon>Micromonosporales</taxon>
        <taxon>Micromonosporaceae</taxon>
        <taxon>Actinocatenispora</taxon>
    </lineage>
</organism>
<evidence type="ECO:0000313" key="3">
    <source>
        <dbReference type="Proteomes" id="UP000680750"/>
    </source>
</evidence>
<sequence length="118" mass="12488">MTRPPRGYRIAPPAAIDSPAASPLTSEIADSGATAPGGRTRRLAVDQVAAVPPLSAPLPVAPPLPVPATEEPPLYQRQRRSVAGSGPPRAYAVRPVLAAWRPLMTRYRYGSREAGTTR</sequence>
<name>A0A810KYL4_9ACTN</name>
<keyword evidence="3" id="KW-1185">Reference proteome</keyword>
<accession>A0A810KYL4</accession>